<gene>
    <name evidence="1" type="ORF">BUZ14_11550</name>
</gene>
<evidence type="ECO:0000313" key="2">
    <source>
        <dbReference type="Proteomes" id="UP000265541"/>
    </source>
</evidence>
<organism evidence="1 2">
    <name type="scientific">Staphylococcus gallinarum</name>
    <dbReference type="NCBI Taxonomy" id="1293"/>
    <lineage>
        <taxon>Bacteria</taxon>
        <taxon>Bacillati</taxon>
        <taxon>Bacillota</taxon>
        <taxon>Bacilli</taxon>
        <taxon>Bacillales</taxon>
        <taxon>Staphylococcaceae</taxon>
        <taxon>Staphylococcus</taxon>
    </lineage>
</organism>
<dbReference type="Proteomes" id="UP000265541">
    <property type="component" value="Unassembled WGS sequence"/>
</dbReference>
<evidence type="ECO:0000313" key="1">
    <source>
        <dbReference type="EMBL" id="RIP33159.1"/>
    </source>
</evidence>
<sequence>MILSDTVNIRYKINNNGMNTVEVARMLKENQVNGFLKYVHDHSIIVAVPREDIKRNRRVMEGLRDDIGNFSRKIK</sequence>
<accession>A0A3A0VMQ7</accession>
<reference evidence="1 2" key="1">
    <citation type="journal article" date="2016" name="Front. Microbiol.">
        <title>Comprehensive Phylogenetic Analysis of Bovine Non-aureus Staphylococci Species Based on Whole-Genome Sequencing.</title>
        <authorList>
            <person name="Naushad S."/>
            <person name="Barkema H.W."/>
            <person name="Luby C."/>
            <person name="Condas L.A."/>
            <person name="Nobrega D.B."/>
            <person name="Carson D.A."/>
            <person name="De Buck J."/>
        </authorList>
    </citation>
    <scope>NUCLEOTIDE SEQUENCE [LARGE SCALE GENOMIC DNA]</scope>
    <source>
        <strain evidence="1 2">SNUC 4781</strain>
    </source>
</reference>
<dbReference type="EMBL" id="QYJN01000006">
    <property type="protein sequence ID" value="RIP33159.1"/>
    <property type="molecule type" value="Genomic_DNA"/>
</dbReference>
<protein>
    <submittedName>
        <fullName evidence="1">Uncharacterized protein</fullName>
    </submittedName>
</protein>
<comment type="caution">
    <text evidence="1">The sequence shown here is derived from an EMBL/GenBank/DDBJ whole genome shotgun (WGS) entry which is preliminary data.</text>
</comment>
<name>A0A3A0VMQ7_STAGA</name>
<proteinExistence type="predicted"/>
<dbReference type="AlphaFoldDB" id="A0A3A0VMQ7"/>